<dbReference type="KEGG" id="bor:COCMIDRAFT_3604"/>
<proteinExistence type="predicted"/>
<dbReference type="GeneID" id="19122926"/>
<protein>
    <submittedName>
        <fullName evidence="1">Uncharacterized protein</fullName>
    </submittedName>
</protein>
<reference evidence="1 2" key="1">
    <citation type="journal article" date="2013" name="PLoS Genet.">
        <title>Comparative genome structure, secondary metabolite, and effector coding capacity across Cochliobolus pathogens.</title>
        <authorList>
            <person name="Condon B.J."/>
            <person name="Leng Y."/>
            <person name="Wu D."/>
            <person name="Bushley K.E."/>
            <person name="Ohm R.A."/>
            <person name="Otillar R."/>
            <person name="Martin J."/>
            <person name="Schackwitz W."/>
            <person name="Grimwood J."/>
            <person name="MohdZainudin N."/>
            <person name="Xue C."/>
            <person name="Wang R."/>
            <person name="Manning V.A."/>
            <person name="Dhillon B."/>
            <person name="Tu Z.J."/>
            <person name="Steffenson B.J."/>
            <person name="Salamov A."/>
            <person name="Sun H."/>
            <person name="Lowry S."/>
            <person name="LaButti K."/>
            <person name="Han J."/>
            <person name="Copeland A."/>
            <person name="Lindquist E."/>
            <person name="Barry K."/>
            <person name="Schmutz J."/>
            <person name="Baker S.E."/>
            <person name="Ciuffetti L.M."/>
            <person name="Grigoriev I.V."/>
            <person name="Zhong S."/>
            <person name="Turgeon B.G."/>
        </authorList>
    </citation>
    <scope>NUCLEOTIDE SEQUENCE [LARGE SCALE GENOMIC DNA]</scope>
    <source>
        <strain evidence="1 2">ATCC 44560</strain>
    </source>
</reference>
<accession>W6ZC09</accession>
<gene>
    <name evidence="1" type="ORF">COCMIDRAFT_3604</name>
</gene>
<evidence type="ECO:0000313" key="2">
    <source>
        <dbReference type="Proteomes" id="UP000054032"/>
    </source>
</evidence>
<name>W6ZC09_COCMI</name>
<organism evidence="1 2">
    <name type="scientific">Bipolaris oryzae ATCC 44560</name>
    <dbReference type="NCBI Taxonomy" id="930090"/>
    <lineage>
        <taxon>Eukaryota</taxon>
        <taxon>Fungi</taxon>
        <taxon>Dikarya</taxon>
        <taxon>Ascomycota</taxon>
        <taxon>Pezizomycotina</taxon>
        <taxon>Dothideomycetes</taxon>
        <taxon>Pleosporomycetidae</taxon>
        <taxon>Pleosporales</taxon>
        <taxon>Pleosporineae</taxon>
        <taxon>Pleosporaceae</taxon>
        <taxon>Bipolaris</taxon>
    </lineage>
</organism>
<dbReference type="HOGENOM" id="CLU_1695167_0_0_1"/>
<dbReference type="Proteomes" id="UP000054032">
    <property type="component" value="Unassembled WGS sequence"/>
</dbReference>
<dbReference type="RefSeq" id="XP_007685980.1">
    <property type="nucleotide sequence ID" value="XM_007687790.1"/>
</dbReference>
<keyword evidence="2" id="KW-1185">Reference proteome</keyword>
<dbReference type="EMBL" id="KI963952">
    <property type="protein sequence ID" value="EUC47515.1"/>
    <property type="molecule type" value="Genomic_DNA"/>
</dbReference>
<evidence type="ECO:0000313" key="1">
    <source>
        <dbReference type="EMBL" id="EUC47515.1"/>
    </source>
</evidence>
<dbReference type="OrthoDB" id="2789670at2759"/>
<dbReference type="AlphaFoldDB" id="W6ZC09"/>
<sequence length="155" mass="16738">MLLDNLSGAGLLEPKHLALGLSITTLFTVALARAISLLQNVLETLVSSILNSGSTPEIVISELEHLKKLFKDSALGPGAWFTQLKVLAKSPVPDGRAIANDAALIRTQTRKFVEQLNNSGDFCNGVFDPAKDINFYPFLVVATLLYGDLDAEEIQ</sequence>